<evidence type="ECO:0008006" key="7">
    <source>
        <dbReference type="Google" id="ProtNLM"/>
    </source>
</evidence>
<keyword evidence="6" id="KW-1185">Reference proteome</keyword>
<comment type="caution">
    <text evidence="5">The sequence shown here is derived from an EMBL/GenBank/DDBJ whole genome shotgun (WGS) entry which is preliminary data.</text>
</comment>
<accession>A0A8J5GDQ5</accession>
<dbReference type="PANTHER" id="PTHR47939:SF5">
    <property type="entry name" value="PENTACOTRIPEPTIDE-REPEAT REGION OF PRORP DOMAIN-CONTAINING PROTEIN"/>
    <property type="match status" value="1"/>
</dbReference>
<dbReference type="InterPro" id="IPR002885">
    <property type="entry name" value="PPR_rpt"/>
</dbReference>
<evidence type="ECO:0000313" key="5">
    <source>
        <dbReference type="EMBL" id="KAG6501469.1"/>
    </source>
</evidence>
<feature type="repeat" description="PPR" evidence="3">
    <location>
        <begin position="306"/>
        <end position="340"/>
    </location>
</feature>
<sequence>MIHLFAPFLPSSLDRCLPAALPSYVVVVVMLRRIVLILRRPIIVSVSAPPHRFLRPRFHILRTLSSSSSFSDIDAGDSDKHDDDDDDHGGKIDSQLLRDIDSVLASIRGFGAADSSRAEAAKLRLQQCGVAPSSELVNSVLSHLRNDWACAFNFFLWAAEQPGYSHSARDYHSMISILGKMRHFDTAWSLVHQMRNAGLVTPATLLILIKRYSAVHDVAGAINAFHTLRRFGITPGPYDFQGLLAALCRYKNVPDAEHLLLCNHKTFPFDTKSFNIVLNGWCSIVVSVREAKRFWRLMRNTEIEKDVVSYASMISCYSKVGNLDAVLKLFNQLKEMGTKPDLKIYNAVIHALAKGKCFNGAMRLLKAMEESGTSPNAATFNSLIRPLCKLHRVEDARKLFDEMLNRGLSPCVRTYHPFLDAAKNVDDVFQLLARMRESNCGRAIETYIMLIRKLSRWRQHESVFKVWNEMQQDGFTPDRSAYIVLIHGMFLNGKLEEAATYYEEMKAKGFLPEPKTEQMLQAWYLGKEFSQKSVMEEELDCREIAPETSTKHSRARNKGLSKDAEMRKITRERGFSLYE</sequence>
<evidence type="ECO:0000256" key="3">
    <source>
        <dbReference type="PROSITE-ProRule" id="PRU00708"/>
    </source>
</evidence>
<dbReference type="InterPro" id="IPR011990">
    <property type="entry name" value="TPR-like_helical_dom_sf"/>
</dbReference>
<feature type="repeat" description="PPR" evidence="3">
    <location>
        <begin position="478"/>
        <end position="512"/>
    </location>
</feature>
<evidence type="ECO:0000313" key="6">
    <source>
        <dbReference type="Proteomes" id="UP000734854"/>
    </source>
</evidence>
<comment type="similarity">
    <text evidence="1">Belongs to the PPR family. P subfamily.</text>
</comment>
<name>A0A8J5GDQ5_ZINOF</name>
<organism evidence="5 6">
    <name type="scientific">Zingiber officinale</name>
    <name type="common">Ginger</name>
    <name type="synonym">Amomum zingiber</name>
    <dbReference type="NCBI Taxonomy" id="94328"/>
    <lineage>
        <taxon>Eukaryota</taxon>
        <taxon>Viridiplantae</taxon>
        <taxon>Streptophyta</taxon>
        <taxon>Embryophyta</taxon>
        <taxon>Tracheophyta</taxon>
        <taxon>Spermatophyta</taxon>
        <taxon>Magnoliopsida</taxon>
        <taxon>Liliopsida</taxon>
        <taxon>Zingiberales</taxon>
        <taxon>Zingiberaceae</taxon>
        <taxon>Zingiber</taxon>
    </lineage>
</organism>
<dbReference type="PANTHER" id="PTHR47939">
    <property type="entry name" value="MEMBRANE-ASSOCIATED SALT-INDUCIBLE PROTEIN-LIKE"/>
    <property type="match status" value="1"/>
</dbReference>
<dbReference type="Pfam" id="PF13041">
    <property type="entry name" value="PPR_2"/>
    <property type="match status" value="2"/>
</dbReference>
<feature type="repeat" description="PPR" evidence="3">
    <location>
        <begin position="341"/>
        <end position="375"/>
    </location>
</feature>
<proteinExistence type="inferred from homology"/>
<feature type="region of interest" description="Disordered" evidence="4">
    <location>
        <begin position="545"/>
        <end position="567"/>
    </location>
</feature>
<gene>
    <name evidence="5" type="ORF">ZIOFF_041350</name>
</gene>
<dbReference type="EMBL" id="JACMSC010000011">
    <property type="protein sequence ID" value="KAG6501469.1"/>
    <property type="molecule type" value="Genomic_DNA"/>
</dbReference>
<reference evidence="5 6" key="1">
    <citation type="submission" date="2020-08" db="EMBL/GenBank/DDBJ databases">
        <title>Plant Genome Project.</title>
        <authorList>
            <person name="Zhang R.-G."/>
        </authorList>
    </citation>
    <scope>NUCLEOTIDE SEQUENCE [LARGE SCALE GENOMIC DNA]</scope>
    <source>
        <tissue evidence="5">Rhizome</tissue>
    </source>
</reference>
<keyword evidence="2" id="KW-0677">Repeat</keyword>
<dbReference type="AlphaFoldDB" id="A0A8J5GDQ5"/>
<feature type="repeat" description="PPR" evidence="3">
    <location>
        <begin position="376"/>
        <end position="410"/>
    </location>
</feature>
<feature type="repeat" description="PPR" evidence="3">
    <location>
        <begin position="443"/>
        <end position="477"/>
    </location>
</feature>
<feature type="repeat" description="PPR" evidence="3">
    <location>
        <begin position="167"/>
        <end position="201"/>
    </location>
</feature>
<evidence type="ECO:0000256" key="1">
    <source>
        <dbReference type="ARBA" id="ARBA00007626"/>
    </source>
</evidence>
<dbReference type="Gene3D" id="1.25.40.10">
    <property type="entry name" value="Tetratricopeptide repeat domain"/>
    <property type="match status" value="3"/>
</dbReference>
<feature type="region of interest" description="Disordered" evidence="4">
    <location>
        <begin position="68"/>
        <end position="88"/>
    </location>
</feature>
<evidence type="ECO:0000256" key="4">
    <source>
        <dbReference type="SAM" id="MobiDB-lite"/>
    </source>
</evidence>
<dbReference type="InterPro" id="IPR050667">
    <property type="entry name" value="PPR-containing_protein"/>
</dbReference>
<dbReference type="Pfam" id="PF01535">
    <property type="entry name" value="PPR"/>
    <property type="match status" value="2"/>
</dbReference>
<dbReference type="NCBIfam" id="TIGR00756">
    <property type="entry name" value="PPR"/>
    <property type="match status" value="6"/>
</dbReference>
<evidence type="ECO:0000256" key="2">
    <source>
        <dbReference type="ARBA" id="ARBA00022737"/>
    </source>
</evidence>
<dbReference type="PROSITE" id="PS51375">
    <property type="entry name" value="PPR"/>
    <property type="match status" value="6"/>
</dbReference>
<dbReference type="Proteomes" id="UP000734854">
    <property type="component" value="Unassembled WGS sequence"/>
</dbReference>
<protein>
    <recommendedName>
        <fullName evidence="7">Pentatricopeptide repeat-containing protein</fullName>
    </recommendedName>
</protein>